<comment type="caution">
    <text evidence="2">The sequence shown here is derived from an EMBL/GenBank/DDBJ whole genome shotgun (WGS) entry which is preliminary data.</text>
</comment>
<evidence type="ECO:0000313" key="2">
    <source>
        <dbReference type="EMBL" id="MBB3019488.1"/>
    </source>
</evidence>
<sequence>MGLLDSILGNMTGAGGASMQGRGGATSPIVKALMMLLAAKAFQHYRSGSQGGAQGGGLGDILGGQGGLGGMLGGQGGGLGGGMPGGLSGALPGGLGGLLGGLLGGGGGLGGGGLGGLLDQFRQSGYGDHVDSWVGTGQNRRLAPDELSQALGPDTLDELEQQTGLPRQQLLSELSEELPDAVDQFTPDGRLPTEQEVSGRWV</sequence>
<dbReference type="SUPFAM" id="SSF140804">
    <property type="entry name" value="YidB-like"/>
    <property type="match status" value="1"/>
</dbReference>
<name>A0A7W4VLP8_9HYPH</name>
<dbReference type="EMBL" id="JACHWB010000003">
    <property type="protein sequence ID" value="MBB3019488.1"/>
    <property type="molecule type" value="Genomic_DNA"/>
</dbReference>
<dbReference type="RefSeq" id="WP_183450649.1">
    <property type="nucleotide sequence ID" value="NZ_JACHWB010000003.1"/>
</dbReference>
<dbReference type="Pfam" id="PF20159">
    <property type="entry name" value="YidB"/>
    <property type="match status" value="1"/>
</dbReference>
<dbReference type="Proteomes" id="UP000532010">
    <property type="component" value="Unassembled WGS sequence"/>
</dbReference>
<protein>
    <submittedName>
        <fullName evidence="2">Uncharacterized protein YidB (DUF937 family)</fullName>
    </submittedName>
</protein>
<evidence type="ECO:0000256" key="1">
    <source>
        <dbReference type="SAM" id="MobiDB-lite"/>
    </source>
</evidence>
<evidence type="ECO:0000313" key="3">
    <source>
        <dbReference type="Proteomes" id="UP000532010"/>
    </source>
</evidence>
<organism evidence="2 3">
    <name type="scientific">Microvirga lupini</name>
    <dbReference type="NCBI Taxonomy" id="420324"/>
    <lineage>
        <taxon>Bacteria</taxon>
        <taxon>Pseudomonadati</taxon>
        <taxon>Pseudomonadota</taxon>
        <taxon>Alphaproteobacteria</taxon>
        <taxon>Hyphomicrobiales</taxon>
        <taxon>Methylobacteriaceae</taxon>
        <taxon>Microvirga</taxon>
    </lineage>
</organism>
<dbReference type="InterPro" id="IPR045372">
    <property type="entry name" value="YidB"/>
</dbReference>
<proteinExistence type="predicted"/>
<keyword evidence="3" id="KW-1185">Reference proteome</keyword>
<reference evidence="2 3" key="1">
    <citation type="submission" date="2020-08" db="EMBL/GenBank/DDBJ databases">
        <title>The Agave Microbiome: Exploring the role of microbial communities in plant adaptations to desert environments.</title>
        <authorList>
            <person name="Partida-Martinez L.P."/>
        </authorList>
    </citation>
    <scope>NUCLEOTIDE SEQUENCE [LARGE SCALE GENOMIC DNA]</scope>
    <source>
        <strain evidence="2 3">AT3.9</strain>
    </source>
</reference>
<gene>
    <name evidence="2" type="ORF">FHR70_002553</name>
</gene>
<dbReference type="AlphaFoldDB" id="A0A7W4VLP8"/>
<accession>A0A7W4VLP8</accession>
<dbReference type="Gene3D" id="1.10.10.690">
    <property type="entry name" value="YidB-like"/>
    <property type="match status" value="1"/>
</dbReference>
<dbReference type="InterPro" id="IPR027405">
    <property type="entry name" value="YidB-like"/>
</dbReference>
<feature type="region of interest" description="Disordered" evidence="1">
    <location>
        <begin position="180"/>
        <end position="202"/>
    </location>
</feature>